<reference evidence="2" key="1">
    <citation type="submission" date="2016-10" db="EMBL/GenBank/DDBJ databases">
        <authorList>
            <person name="Varghese N."/>
            <person name="Submissions S."/>
        </authorList>
    </citation>
    <scope>NUCLEOTIDE SEQUENCE [LARGE SCALE GENOMIC DNA]</scope>
    <source>
        <strain evidence="2">DSM 1565</strain>
    </source>
</reference>
<dbReference type="OrthoDB" id="564699at2"/>
<evidence type="ECO:0008006" key="3">
    <source>
        <dbReference type="Google" id="ProtNLM"/>
    </source>
</evidence>
<gene>
    <name evidence="1" type="ORF">SAMN04488557_2017</name>
</gene>
<organism evidence="1 2">
    <name type="scientific">Hyphomicrobium facile</name>
    <dbReference type="NCBI Taxonomy" id="51670"/>
    <lineage>
        <taxon>Bacteria</taxon>
        <taxon>Pseudomonadati</taxon>
        <taxon>Pseudomonadota</taxon>
        <taxon>Alphaproteobacteria</taxon>
        <taxon>Hyphomicrobiales</taxon>
        <taxon>Hyphomicrobiaceae</taxon>
        <taxon>Hyphomicrobium</taxon>
    </lineage>
</organism>
<keyword evidence="2" id="KW-1185">Reference proteome</keyword>
<dbReference type="Pfam" id="PF10983">
    <property type="entry name" value="DUF2793"/>
    <property type="match status" value="1"/>
</dbReference>
<evidence type="ECO:0000313" key="1">
    <source>
        <dbReference type="EMBL" id="SFV33504.1"/>
    </source>
</evidence>
<dbReference type="InterPro" id="IPR011050">
    <property type="entry name" value="Pectin_lyase_fold/virulence"/>
</dbReference>
<accession>A0A1I7NFR0</accession>
<sequence length="556" mass="56728">MNDTPNLALPYILAAQAQKHVTHNEAIRALDCLVQLSVESRALTAPPSAPTNGDRFLIAVSPTGAWSGHAGEIAAFQDGAWAFYRPKDGWIAWVADESALVIYDAGAWSLFAGSGGGSGLTGPVANADLANVSSGTIKGRASAGSGSPEDLSAAQATALLDVFTGSGASHKKGLVPTPGATAGTAKYLREDGTWQDLSNVPLVGVNATADATNKLAIKSAASLFDNAGNGHQQKINKAAASDTASQLYQTNYSGRAEIGLTGDDDFHFKVSADGSTWREAIKIDRNTGKVSFPQSGGPREVLTAGRSYYVRTDGSDSNTGLANTTGGAFLTIQKAYDVIKTLDLNGFTVAIRVADGTYTTGLLIAAPPVGGLVTLVGNASSPGNCIISTTSASAIRVTVPITLTVNGFKLETTTSGNCIAAENGAAITHSNMEFGACAGGHMVASNYSSIGTATDYAISGGANQHVSLNGSTANIAARTLTLSGTLAFTTFIVSQRNSYANVFSLVFAGTYTATGKRYDANDHGVLNTGGGGASYFPGSTAGTGTNAGNSPYGLYK</sequence>
<name>A0A1I7NFR0_9HYPH</name>
<proteinExistence type="predicted"/>
<dbReference type="SUPFAM" id="SSF51126">
    <property type="entry name" value="Pectin lyase-like"/>
    <property type="match status" value="1"/>
</dbReference>
<dbReference type="STRING" id="51670.SAMN04488557_2017"/>
<dbReference type="RefSeq" id="WP_092867564.1">
    <property type="nucleotide sequence ID" value="NZ_FPCH01000002.1"/>
</dbReference>
<dbReference type="InterPro" id="IPR021251">
    <property type="entry name" value="DUF2793"/>
</dbReference>
<dbReference type="Proteomes" id="UP000199423">
    <property type="component" value="Unassembled WGS sequence"/>
</dbReference>
<dbReference type="AlphaFoldDB" id="A0A1I7NFR0"/>
<evidence type="ECO:0000313" key="2">
    <source>
        <dbReference type="Proteomes" id="UP000199423"/>
    </source>
</evidence>
<dbReference type="EMBL" id="FPCH01000002">
    <property type="protein sequence ID" value="SFV33504.1"/>
    <property type="molecule type" value="Genomic_DNA"/>
</dbReference>
<protein>
    <recommendedName>
        <fullName evidence="3">DUF2793 domain-containing protein</fullName>
    </recommendedName>
</protein>